<dbReference type="SUPFAM" id="SSF52499">
    <property type="entry name" value="Isochorismatase-like hydrolases"/>
    <property type="match status" value="1"/>
</dbReference>
<feature type="domain" description="Isochorismatase-like" evidence="2">
    <location>
        <begin position="5"/>
        <end position="180"/>
    </location>
</feature>
<keyword evidence="1 3" id="KW-0378">Hydrolase</keyword>
<dbReference type="CDD" id="cd00431">
    <property type="entry name" value="cysteine_hydrolases"/>
    <property type="match status" value="1"/>
</dbReference>
<proteinExistence type="predicted"/>
<comment type="caution">
    <text evidence="3">The sequence shown here is derived from an EMBL/GenBank/DDBJ whole genome shotgun (WGS) entry which is preliminary data.</text>
</comment>
<dbReference type="Pfam" id="PF00857">
    <property type="entry name" value="Isochorismatase"/>
    <property type="match status" value="1"/>
</dbReference>
<protein>
    <submittedName>
        <fullName evidence="3">Cysteine hydrolase</fullName>
    </submittedName>
</protein>
<evidence type="ECO:0000313" key="4">
    <source>
        <dbReference type="Proteomes" id="UP000319700"/>
    </source>
</evidence>
<dbReference type="InterPro" id="IPR000868">
    <property type="entry name" value="Isochorismatase-like_dom"/>
</dbReference>
<evidence type="ECO:0000256" key="1">
    <source>
        <dbReference type="ARBA" id="ARBA00022801"/>
    </source>
</evidence>
<dbReference type="PANTHER" id="PTHR43540:SF7">
    <property type="entry name" value="ISOCHORISMATASE FAMILY PROTEIN YECD"/>
    <property type="match status" value="1"/>
</dbReference>
<evidence type="ECO:0000313" key="3">
    <source>
        <dbReference type="EMBL" id="TPG36328.1"/>
    </source>
</evidence>
<keyword evidence="4" id="KW-1185">Reference proteome</keyword>
<dbReference type="GO" id="GO:0016787">
    <property type="term" value="F:hydrolase activity"/>
    <property type="evidence" value="ECO:0007669"/>
    <property type="project" value="UniProtKB-KW"/>
</dbReference>
<accession>A0A502EF82</accession>
<name>A0A502EF82_9FLAO</name>
<organism evidence="3 4">
    <name type="scientific">Flavobacterium pectinovorum</name>
    <dbReference type="NCBI Taxonomy" id="29533"/>
    <lineage>
        <taxon>Bacteria</taxon>
        <taxon>Pseudomonadati</taxon>
        <taxon>Bacteroidota</taxon>
        <taxon>Flavobacteriia</taxon>
        <taxon>Flavobacteriales</taxon>
        <taxon>Flavobacteriaceae</taxon>
        <taxon>Flavobacterium</taxon>
    </lineage>
</organism>
<dbReference type="Proteomes" id="UP000319700">
    <property type="component" value="Unassembled WGS sequence"/>
</dbReference>
<dbReference type="InterPro" id="IPR036380">
    <property type="entry name" value="Isochorismatase-like_sf"/>
</dbReference>
<dbReference type="PANTHER" id="PTHR43540">
    <property type="entry name" value="PEROXYUREIDOACRYLATE/UREIDOACRYLATE AMIDOHYDROLASE-RELATED"/>
    <property type="match status" value="1"/>
</dbReference>
<reference evidence="3 4" key="1">
    <citation type="journal article" date="2019" name="Environ. Microbiol.">
        <title>Species interactions and distinct microbial communities in high Arctic permafrost affected cryosols are associated with the CH4 and CO2 gas fluxes.</title>
        <authorList>
            <person name="Altshuler I."/>
            <person name="Hamel J."/>
            <person name="Turney S."/>
            <person name="Magnuson E."/>
            <person name="Levesque R."/>
            <person name="Greer C."/>
            <person name="Whyte L.G."/>
        </authorList>
    </citation>
    <scope>NUCLEOTIDE SEQUENCE [LARGE SCALE GENOMIC DNA]</scope>
    <source>
        <strain evidence="3 4">42</strain>
    </source>
</reference>
<dbReference type="OrthoDB" id="9785724at2"/>
<dbReference type="Gene3D" id="3.40.50.850">
    <property type="entry name" value="Isochorismatase-like"/>
    <property type="match status" value="1"/>
</dbReference>
<sequence>MNQNTALLVMDMQLGILSTFTESSAIIENVAKAIEIARNKNVQIIYARLGFNNGALEISSNNKVFATTKERIKEINLEEFSKIHPELVPQTNDIIVTKRRVSAFTGSELEVVLRSNDIKHLVLTGVATSGIVLSTMTEASDKDYKITILSDGCADRDDEVHRVLTTKVFLRHANVLTIEEWKNLE</sequence>
<gene>
    <name evidence="3" type="ORF">EAH81_19845</name>
</gene>
<evidence type="ECO:0000259" key="2">
    <source>
        <dbReference type="Pfam" id="PF00857"/>
    </source>
</evidence>
<dbReference type="AlphaFoldDB" id="A0A502EF82"/>
<dbReference type="RefSeq" id="WP_140510319.1">
    <property type="nucleotide sequence ID" value="NZ_RCZH01000014.1"/>
</dbReference>
<dbReference type="InterPro" id="IPR050272">
    <property type="entry name" value="Isochorismatase-like_hydrls"/>
</dbReference>
<dbReference type="EMBL" id="RCZH01000014">
    <property type="protein sequence ID" value="TPG36328.1"/>
    <property type="molecule type" value="Genomic_DNA"/>
</dbReference>